<dbReference type="EMBL" id="LT608328">
    <property type="protein sequence ID" value="SCM59262.1"/>
    <property type="molecule type" value="Genomic_DNA"/>
</dbReference>
<dbReference type="InterPro" id="IPR012337">
    <property type="entry name" value="RNaseH-like_sf"/>
</dbReference>
<dbReference type="GO" id="GO:0004803">
    <property type="term" value="F:transposase activity"/>
    <property type="evidence" value="ECO:0007669"/>
    <property type="project" value="InterPro"/>
</dbReference>
<keyword evidence="3" id="KW-0238">DNA-binding</keyword>
<name>A0A1G4G3R8_9BACT</name>
<dbReference type="GO" id="GO:0006313">
    <property type="term" value="P:DNA transposition"/>
    <property type="evidence" value="ECO:0007669"/>
    <property type="project" value="InterPro"/>
</dbReference>
<evidence type="ECO:0000313" key="8">
    <source>
        <dbReference type="EMBL" id="SCM59262.1"/>
    </source>
</evidence>
<dbReference type="InterPro" id="IPR025399">
    <property type="entry name" value="DUF4372"/>
</dbReference>
<evidence type="ECO:0000259" key="6">
    <source>
        <dbReference type="Pfam" id="PF14294"/>
    </source>
</evidence>
<evidence type="ECO:0000256" key="1">
    <source>
        <dbReference type="ARBA" id="ARBA00010075"/>
    </source>
</evidence>
<protein>
    <submittedName>
        <fullName evidence="7">Putative transposase</fullName>
    </submittedName>
</protein>
<dbReference type="Proteomes" id="UP000178485">
    <property type="component" value="Chromosome i"/>
</dbReference>
<dbReference type="KEGG" id="pmuc:ING2E5A_2465"/>
<dbReference type="PANTHER" id="PTHR33258:SF1">
    <property type="entry name" value="TRANSPOSASE INSL FOR INSERTION SEQUENCE ELEMENT IS186A-RELATED"/>
    <property type="match status" value="1"/>
</dbReference>
<dbReference type="EMBL" id="LT608328">
    <property type="protein sequence ID" value="SCM55418.1"/>
    <property type="molecule type" value="Genomic_DNA"/>
</dbReference>
<keyword evidence="10" id="KW-1185">Reference proteome</keyword>
<comment type="similarity">
    <text evidence="1">Belongs to the transposase 11 family.</text>
</comment>
<evidence type="ECO:0000313" key="9">
    <source>
        <dbReference type="EMBL" id="SCM59680.1"/>
    </source>
</evidence>
<proteinExistence type="inferred from homology"/>
<sequence length="409" mass="47546">MGKDKSKNLVGQPLFKQIVKMLPKDEFDLLVSKCGSDRYYKTFFSWEQLIVMLFGIFSRCDSMGEVCDGMRALGGKLNYLGMDVAPAKSTAGDALRDRDEELFRLYYFALISYFRPLLSVSRKKDVSFDEFYAFDSTTMTLFSQVMQGVGRNPKGEGKKKGGMKVHMLTDVHTETAVFAKISEAKMHDKKFLAHLNPGRGSMLVFDKAYNYYLQFAEWTLQGVNFVCRLKDNAKVQVQEVLFERTLSKEEFGVYKVEHIHLDYKQDKQVKTVCLRLVHYKDEQKRKYKFITNNWSITPQEVALIYKYRWTIELSFKKLKQNFQLHFFYSDTENGIKTQVWCTLIAHLLLQVIQVVNESKKAFSTIAALIRIHLISHLELAWVVTEGRKAYTKRGKRRNKSPTAIQMSLF</sequence>
<evidence type="ECO:0000259" key="5">
    <source>
        <dbReference type="Pfam" id="PF01609"/>
    </source>
</evidence>
<evidence type="ECO:0000313" key="10">
    <source>
        <dbReference type="Proteomes" id="UP000178485"/>
    </source>
</evidence>
<dbReference type="NCBIfam" id="NF033592">
    <property type="entry name" value="transpos_IS4_1"/>
    <property type="match status" value="1"/>
</dbReference>
<dbReference type="SUPFAM" id="SSF53098">
    <property type="entry name" value="Ribonuclease H-like"/>
    <property type="match status" value="1"/>
</dbReference>
<gene>
    <name evidence="7" type="ORF">ING2E5A_0345</name>
    <name evidence="8" type="ORF">ING2E5A_2465</name>
    <name evidence="9" type="ORF">ING2E5A_2885</name>
</gene>
<feature type="domain" description="Transposase IS4-like" evidence="5">
    <location>
        <begin position="128"/>
        <end position="348"/>
    </location>
</feature>
<dbReference type="AlphaFoldDB" id="A0A1G4G3R8"/>
<keyword evidence="4" id="KW-0233">DNA recombination</keyword>
<dbReference type="InterPro" id="IPR047952">
    <property type="entry name" value="Transpos_IS4"/>
</dbReference>
<feature type="domain" description="DUF4372" evidence="6">
    <location>
        <begin position="11"/>
        <end position="82"/>
    </location>
</feature>
<accession>A0A1G4G3R8</accession>
<dbReference type="GO" id="GO:0003677">
    <property type="term" value="F:DNA binding"/>
    <property type="evidence" value="ECO:0007669"/>
    <property type="project" value="UniProtKB-KW"/>
</dbReference>
<dbReference type="KEGG" id="pmuc:ING2E5A_0345"/>
<dbReference type="PANTHER" id="PTHR33258">
    <property type="entry name" value="TRANSPOSASE INSL FOR INSERTION SEQUENCE ELEMENT IS186A-RELATED"/>
    <property type="match status" value="1"/>
</dbReference>
<dbReference type="RefSeq" id="WP_071135906.1">
    <property type="nucleotide sequence ID" value="NZ_LT608328.1"/>
</dbReference>
<dbReference type="Pfam" id="PF14294">
    <property type="entry name" value="DUF4372"/>
    <property type="match status" value="1"/>
</dbReference>
<evidence type="ECO:0000256" key="2">
    <source>
        <dbReference type="ARBA" id="ARBA00022578"/>
    </source>
</evidence>
<evidence type="ECO:0000313" key="7">
    <source>
        <dbReference type="EMBL" id="SCM55418.1"/>
    </source>
</evidence>
<keyword evidence="2" id="KW-0815">Transposition</keyword>
<dbReference type="KEGG" id="pmuc:ING2E5A_2885"/>
<evidence type="ECO:0000256" key="4">
    <source>
        <dbReference type="ARBA" id="ARBA00023172"/>
    </source>
</evidence>
<dbReference type="InterPro" id="IPR002559">
    <property type="entry name" value="Transposase_11"/>
</dbReference>
<reference evidence="7 10" key="1">
    <citation type="submission" date="2016-08" db="EMBL/GenBank/DDBJ databases">
        <authorList>
            <person name="Seilhamer J.J."/>
        </authorList>
    </citation>
    <scope>NUCLEOTIDE SEQUENCE [LARGE SCALE GENOMIC DNA]</scope>
    <source>
        <strain evidence="7">ING2-E5A</strain>
    </source>
</reference>
<dbReference type="EMBL" id="LT608328">
    <property type="protein sequence ID" value="SCM59680.1"/>
    <property type="molecule type" value="Genomic_DNA"/>
</dbReference>
<evidence type="ECO:0000256" key="3">
    <source>
        <dbReference type="ARBA" id="ARBA00023125"/>
    </source>
</evidence>
<dbReference type="Pfam" id="PF01609">
    <property type="entry name" value="DDE_Tnp_1"/>
    <property type="match status" value="1"/>
</dbReference>
<dbReference type="STRING" id="1642646.ING2E5A_0345"/>
<organism evidence="7 10">
    <name type="scientific">Petrimonas mucosa</name>
    <dbReference type="NCBI Taxonomy" id="1642646"/>
    <lineage>
        <taxon>Bacteria</taxon>
        <taxon>Pseudomonadati</taxon>
        <taxon>Bacteroidota</taxon>
        <taxon>Bacteroidia</taxon>
        <taxon>Bacteroidales</taxon>
        <taxon>Dysgonomonadaceae</taxon>
        <taxon>Petrimonas</taxon>
    </lineage>
</organism>